<protein>
    <recommendedName>
        <fullName evidence="3">HIG1 domain-containing protein</fullName>
    </recommendedName>
</protein>
<comment type="caution">
    <text evidence="1">The sequence shown here is derived from an EMBL/GenBank/DDBJ whole genome shotgun (WGS) entry which is preliminary data.</text>
</comment>
<sequence>MASLHLPLSALYPAVTVPLYLPHPSIPIDPTRFWGYSIMNSDGRSRRRELVEEAYNLQVKAGLMRAAQFGAFGLGSAILAHRTWPNFQRQTLAFKGFLVSIITIYGLISGADTALLSHENQQRLTENDLRREARIDLARRGLVPTESQIMKWKDEHRR</sequence>
<dbReference type="Proteomes" id="UP000759537">
    <property type="component" value="Unassembled WGS sequence"/>
</dbReference>
<proteinExistence type="predicted"/>
<keyword evidence="2" id="KW-1185">Reference proteome</keyword>
<evidence type="ECO:0000313" key="1">
    <source>
        <dbReference type="EMBL" id="KAF8484999.1"/>
    </source>
</evidence>
<accession>A0A9P5N319</accession>
<dbReference type="OrthoDB" id="3356019at2759"/>
<name>A0A9P5N319_9AGAM</name>
<reference evidence="1" key="2">
    <citation type="journal article" date="2020" name="Nat. Commun.">
        <title>Large-scale genome sequencing of mycorrhizal fungi provides insights into the early evolution of symbiotic traits.</title>
        <authorList>
            <person name="Miyauchi S."/>
            <person name="Kiss E."/>
            <person name="Kuo A."/>
            <person name="Drula E."/>
            <person name="Kohler A."/>
            <person name="Sanchez-Garcia M."/>
            <person name="Morin E."/>
            <person name="Andreopoulos B."/>
            <person name="Barry K.W."/>
            <person name="Bonito G."/>
            <person name="Buee M."/>
            <person name="Carver A."/>
            <person name="Chen C."/>
            <person name="Cichocki N."/>
            <person name="Clum A."/>
            <person name="Culley D."/>
            <person name="Crous P.W."/>
            <person name="Fauchery L."/>
            <person name="Girlanda M."/>
            <person name="Hayes R.D."/>
            <person name="Keri Z."/>
            <person name="LaButti K."/>
            <person name="Lipzen A."/>
            <person name="Lombard V."/>
            <person name="Magnuson J."/>
            <person name="Maillard F."/>
            <person name="Murat C."/>
            <person name="Nolan M."/>
            <person name="Ohm R.A."/>
            <person name="Pangilinan J."/>
            <person name="Pereira M.F."/>
            <person name="Perotto S."/>
            <person name="Peter M."/>
            <person name="Pfister S."/>
            <person name="Riley R."/>
            <person name="Sitrit Y."/>
            <person name="Stielow J.B."/>
            <person name="Szollosi G."/>
            <person name="Zifcakova L."/>
            <person name="Stursova M."/>
            <person name="Spatafora J.W."/>
            <person name="Tedersoo L."/>
            <person name="Vaario L.M."/>
            <person name="Yamada A."/>
            <person name="Yan M."/>
            <person name="Wang P."/>
            <person name="Xu J."/>
            <person name="Bruns T."/>
            <person name="Baldrian P."/>
            <person name="Vilgalys R."/>
            <person name="Dunand C."/>
            <person name="Henrissat B."/>
            <person name="Grigoriev I.V."/>
            <person name="Hibbett D."/>
            <person name="Nagy L.G."/>
            <person name="Martin F.M."/>
        </authorList>
    </citation>
    <scope>NUCLEOTIDE SEQUENCE</scope>
    <source>
        <strain evidence="1">Prilba</strain>
    </source>
</reference>
<dbReference type="AlphaFoldDB" id="A0A9P5N319"/>
<dbReference type="EMBL" id="WHVB01000003">
    <property type="protein sequence ID" value="KAF8484999.1"/>
    <property type="molecule type" value="Genomic_DNA"/>
</dbReference>
<reference evidence="1" key="1">
    <citation type="submission" date="2019-10" db="EMBL/GenBank/DDBJ databases">
        <authorList>
            <consortium name="DOE Joint Genome Institute"/>
            <person name="Kuo A."/>
            <person name="Miyauchi S."/>
            <person name="Kiss E."/>
            <person name="Drula E."/>
            <person name="Kohler A."/>
            <person name="Sanchez-Garcia M."/>
            <person name="Andreopoulos B."/>
            <person name="Barry K.W."/>
            <person name="Bonito G."/>
            <person name="Buee M."/>
            <person name="Carver A."/>
            <person name="Chen C."/>
            <person name="Cichocki N."/>
            <person name="Clum A."/>
            <person name="Culley D."/>
            <person name="Crous P.W."/>
            <person name="Fauchery L."/>
            <person name="Girlanda M."/>
            <person name="Hayes R."/>
            <person name="Keri Z."/>
            <person name="LaButti K."/>
            <person name="Lipzen A."/>
            <person name="Lombard V."/>
            <person name="Magnuson J."/>
            <person name="Maillard F."/>
            <person name="Morin E."/>
            <person name="Murat C."/>
            <person name="Nolan M."/>
            <person name="Ohm R."/>
            <person name="Pangilinan J."/>
            <person name="Pereira M."/>
            <person name="Perotto S."/>
            <person name="Peter M."/>
            <person name="Riley R."/>
            <person name="Sitrit Y."/>
            <person name="Stielow B."/>
            <person name="Szollosi G."/>
            <person name="Zifcakova L."/>
            <person name="Stursova M."/>
            <person name="Spatafora J.W."/>
            <person name="Tedersoo L."/>
            <person name="Vaario L.-M."/>
            <person name="Yamada A."/>
            <person name="Yan M."/>
            <person name="Wang P."/>
            <person name="Xu J."/>
            <person name="Bruns T."/>
            <person name="Baldrian P."/>
            <person name="Vilgalys R."/>
            <person name="Henrissat B."/>
            <person name="Grigoriev I.V."/>
            <person name="Hibbett D."/>
            <person name="Nagy L.G."/>
            <person name="Martin F.M."/>
        </authorList>
    </citation>
    <scope>NUCLEOTIDE SEQUENCE</scope>
    <source>
        <strain evidence="1">Prilba</strain>
    </source>
</reference>
<organism evidence="1 2">
    <name type="scientific">Russula ochroleuca</name>
    <dbReference type="NCBI Taxonomy" id="152965"/>
    <lineage>
        <taxon>Eukaryota</taxon>
        <taxon>Fungi</taxon>
        <taxon>Dikarya</taxon>
        <taxon>Basidiomycota</taxon>
        <taxon>Agaricomycotina</taxon>
        <taxon>Agaricomycetes</taxon>
        <taxon>Russulales</taxon>
        <taxon>Russulaceae</taxon>
        <taxon>Russula</taxon>
    </lineage>
</organism>
<evidence type="ECO:0000313" key="2">
    <source>
        <dbReference type="Proteomes" id="UP000759537"/>
    </source>
</evidence>
<gene>
    <name evidence="1" type="ORF">DFH94DRAFT_717578</name>
</gene>
<evidence type="ECO:0008006" key="3">
    <source>
        <dbReference type="Google" id="ProtNLM"/>
    </source>
</evidence>